<gene>
    <name evidence="1" type="ORF">ACFYXI_07455</name>
</gene>
<dbReference type="EMBL" id="JBIASD010000004">
    <property type="protein sequence ID" value="MFF3665415.1"/>
    <property type="molecule type" value="Genomic_DNA"/>
</dbReference>
<dbReference type="Proteomes" id="UP001602013">
    <property type="component" value="Unassembled WGS sequence"/>
</dbReference>
<keyword evidence="2" id="KW-1185">Reference proteome</keyword>
<evidence type="ECO:0000313" key="1">
    <source>
        <dbReference type="EMBL" id="MFF3665415.1"/>
    </source>
</evidence>
<sequence length="149" mass="16295">MRITVCHNLDRAGDRYMPGDRLAAVYTSTLPRRLTATWAVITAEELFRAFRTAGPCASLRPDERRAVALYQAAGLRIFSRGDVLLLDRWAFTWCAYGVCVELDAGDLTIVRPLPTPPARSRACPQASALNAALSGVRRPALPTTPALAR</sequence>
<name>A0ABW6SNT5_9ACTN</name>
<dbReference type="RefSeq" id="WP_387409411.1">
    <property type="nucleotide sequence ID" value="NZ_JBIASD010000004.1"/>
</dbReference>
<protein>
    <submittedName>
        <fullName evidence="1">Uncharacterized protein</fullName>
    </submittedName>
</protein>
<reference evidence="1 2" key="1">
    <citation type="submission" date="2024-10" db="EMBL/GenBank/DDBJ databases">
        <title>The Natural Products Discovery Center: Release of the First 8490 Sequenced Strains for Exploring Actinobacteria Biosynthetic Diversity.</title>
        <authorList>
            <person name="Kalkreuter E."/>
            <person name="Kautsar S.A."/>
            <person name="Yang D."/>
            <person name="Bader C.D."/>
            <person name="Teijaro C.N."/>
            <person name="Fluegel L."/>
            <person name="Davis C.M."/>
            <person name="Simpson J.R."/>
            <person name="Lauterbach L."/>
            <person name="Steele A.D."/>
            <person name="Gui C."/>
            <person name="Meng S."/>
            <person name="Li G."/>
            <person name="Viehrig K."/>
            <person name="Ye F."/>
            <person name="Su P."/>
            <person name="Kiefer A.F."/>
            <person name="Nichols A."/>
            <person name="Cepeda A.J."/>
            <person name="Yan W."/>
            <person name="Fan B."/>
            <person name="Jiang Y."/>
            <person name="Adhikari A."/>
            <person name="Zheng C.-J."/>
            <person name="Schuster L."/>
            <person name="Cowan T.M."/>
            <person name="Smanski M.J."/>
            <person name="Chevrette M.G."/>
            <person name="De Carvalho L.P.S."/>
            <person name="Shen B."/>
        </authorList>
    </citation>
    <scope>NUCLEOTIDE SEQUENCE [LARGE SCALE GENOMIC DNA]</scope>
    <source>
        <strain evidence="1 2">NPDC002173</strain>
    </source>
</reference>
<proteinExistence type="predicted"/>
<comment type="caution">
    <text evidence="1">The sequence shown here is derived from an EMBL/GenBank/DDBJ whole genome shotgun (WGS) entry which is preliminary data.</text>
</comment>
<evidence type="ECO:0000313" key="2">
    <source>
        <dbReference type="Proteomes" id="UP001602013"/>
    </source>
</evidence>
<organism evidence="1 2">
    <name type="scientific">Microtetraspora malaysiensis</name>
    <dbReference type="NCBI Taxonomy" id="161358"/>
    <lineage>
        <taxon>Bacteria</taxon>
        <taxon>Bacillati</taxon>
        <taxon>Actinomycetota</taxon>
        <taxon>Actinomycetes</taxon>
        <taxon>Streptosporangiales</taxon>
        <taxon>Streptosporangiaceae</taxon>
        <taxon>Microtetraspora</taxon>
    </lineage>
</organism>
<accession>A0ABW6SNT5</accession>